<dbReference type="GO" id="GO:0003959">
    <property type="term" value="F:NADPH dehydrogenase activity"/>
    <property type="evidence" value="ECO:0007669"/>
    <property type="project" value="TreeGrafter"/>
</dbReference>
<reference evidence="3 4" key="1">
    <citation type="journal article" date="2020" name="ISME J.">
        <title>Uncovering the hidden diversity of litter-decomposition mechanisms in mushroom-forming fungi.</title>
        <authorList>
            <person name="Floudas D."/>
            <person name="Bentzer J."/>
            <person name="Ahren D."/>
            <person name="Johansson T."/>
            <person name="Persson P."/>
            <person name="Tunlid A."/>
        </authorList>
    </citation>
    <scope>NUCLEOTIDE SEQUENCE [LARGE SCALE GENOMIC DNA]</scope>
    <source>
        <strain evidence="3 4">CBS 291.85</strain>
    </source>
</reference>
<accession>A0A8H5LMH2</accession>
<sequence length="572" mass="64221">MTLDNVLTSNPPTLSRLTTQVNFKHQPSAIMNLTPLRIALYFALSLFSIVVLGLAAARLKYTLNLPRGDPLNFGNNFHESIVAELLATSILTMLWSWYIIHVIHKRREHGLVSSFRRAWIPLFILWVMWLVGAVIATFSLFKRLPFGVIVIHNAGLVRTTEFLPIDSTSPPFWTLLALYTSTVCFTNVGVIFWPSLFTPIKLGPYTLQHRVVLAPLTRLRSTRDTNVPQNPTMKEYYSQRASVPGTLLISEATFIAAKAGLFRHAPGIWSKEQIAAWKEITDAVHSKGSYIFLQLWALGRAADLSALQASNPSFELISSSDIPLSKNPSPRPRPLTTQEIAEYTSLYATAASNAVHKAGFDGVEIHGANGYLIDQFLQDVCNKRTDEYGGSVENRCRFALEVVQAVVDKVGEERTGIRIGPWTPFQEMGMKNPIPTFSYFISQLNSRFPNFAFIDVIEPRVFGGNSEPASQNLDTGNDFIRDIWLPRPMISAGNYMRETALMQTDEYGNKNEDAKKGQMIAFGRYFISNPDLPERLEKDIPLTPYNRSTFYLLGDTTGKGYTDYPFADEARL</sequence>
<feature type="domain" description="NADH:flavin oxidoreductase/NADH oxidase N-terminal" evidence="2">
    <location>
        <begin position="195"/>
        <end position="542"/>
    </location>
</feature>
<dbReference type="PANTHER" id="PTHR22893">
    <property type="entry name" value="NADH OXIDOREDUCTASE-RELATED"/>
    <property type="match status" value="1"/>
</dbReference>
<dbReference type="Gene3D" id="3.20.20.70">
    <property type="entry name" value="Aldolase class I"/>
    <property type="match status" value="1"/>
</dbReference>
<evidence type="ECO:0000313" key="3">
    <source>
        <dbReference type="EMBL" id="KAF5362616.1"/>
    </source>
</evidence>
<dbReference type="InterPro" id="IPR013785">
    <property type="entry name" value="Aldolase_TIM"/>
</dbReference>
<organism evidence="3 4">
    <name type="scientific">Tetrapyrgos nigripes</name>
    <dbReference type="NCBI Taxonomy" id="182062"/>
    <lineage>
        <taxon>Eukaryota</taxon>
        <taxon>Fungi</taxon>
        <taxon>Dikarya</taxon>
        <taxon>Basidiomycota</taxon>
        <taxon>Agaricomycotina</taxon>
        <taxon>Agaricomycetes</taxon>
        <taxon>Agaricomycetidae</taxon>
        <taxon>Agaricales</taxon>
        <taxon>Marasmiineae</taxon>
        <taxon>Marasmiaceae</taxon>
        <taxon>Tetrapyrgos</taxon>
    </lineage>
</organism>
<dbReference type="CDD" id="cd02933">
    <property type="entry name" value="OYE_like_FMN"/>
    <property type="match status" value="1"/>
</dbReference>
<feature type="transmembrane region" description="Helical" evidence="1">
    <location>
        <begin position="120"/>
        <end position="141"/>
    </location>
</feature>
<dbReference type="OrthoDB" id="276546at2759"/>
<evidence type="ECO:0000259" key="2">
    <source>
        <dbReference type="Pfam" id="PF00724"/>
    </source>
</evidence>
<dbReference type="SUPFAM" id="SSF51395">
    <property type="entry name" value="FMN-linked oxidoreductases"/>
    <property type="match status" value="1"/>
</dbReference>
<gene>
    <name evidence="3" type="ORF">D9758_009608</name>
</gene>
<dbReference type="Proteomes" id="UP000559256">
    <property type="component" value="Unassembled WGS sequence"/>
</dbReference>
<dbReference type="InterPro" id="IPR045247">
    <property type="entry name" value="Oye-like"/>
</dbReference>
<keyword evidence="1" id="KW-0812">Transmembrane</keyword>
<dbReference type="Pfam" id="PF00724">
    <property type="entry name" value="Oxidored_FMN"/>
    <property type="match status" value="1"/>
</dbReference>
<feature type="transmembrane region" description="Helical" evidence="1">
    <location>
        <begin position="38"/>
        <end position="61"/>
    </location>
</feature>
<proteinExistence type="predicted"/>
<evidence type="ECO:0000313" key="4">
    <source>
        <dbReference type="Proteomes" id="UP000559256"/>
    </source>
</evidence>
<name>A0A8H5LMH2_9AGAR</name>
<dbReference type="GO" id="GO:0010181">
    <property type="term" value="F:FMN binding"/>
    <property type="evidence" value="ECO:0007669"/>
    <property type="project" value="InterPro"/>
</dbReference>
<keyword evidence="1" id="KW-1133">Transmembrane helix</keyword>
<protein>
    <recommendedName>
        <fullName evidence="2">NADH:flavin oxidoreductase/NADH oxidase N-terminal domain-containing protein</fullName>
    </recommendedName>
</protein>
<dbReference type="FunFam" id="3.20.20.70:FF:000138">
    <property type="entry name" value="NADPH dehydrogenase 1"/>
    <property type="match status" value="1"/>
</dbReference>
<comment type="caution">
    <text evidence="3">The sequence shown here is derived from an EMBL/GenBank/DDBJ whole genome shotgun (WGS) entry which is preliminary data.</text>
</comment>
<evidence type="ECO:0000256" key="1">
    <source>
        <dbReference type="SAM" id="Phobius"/>
    </source>
</evidence>
<keyword evidence="1" id="KW-0472">Membrane</keyword>
<dbReference type="PANTHER" id="PTHR22893:SF91">
    <property type="entry name" value="NADPH DEHYDROGENASE 2-RELATED"/>
    <property type="match status" value="1"/>
</dbReference>
<dbReference type="AlphaFoldDB" id="A0A8H5LMH2"/>
<keyword evidence="4" id="KW-1185">Reference proteome</keyword>
<feature type="transmembrane region" description="Helical" evidence="1">
    <location>
        <begin position="81"/>
        <end position="100"/>
    </location>
</feature>
<dbReference type="InterPro" id="IPR001155">
    <property type="entry name" value="OxRdtase_FMN_N"/>
</dbReference>
<dbReference type="EMBL" id="JAACJM010000038">
    <property type="protein sequence ID" value="KAF5362616.1"/>
    <property type="molecule type" value="Genomic_DNA"/>
</dbReference>